<dbReference type="EMBL" id="FNNZ01000028">
    <property type="protein sequence ID" value="SDX47085.1"/>
    <property type="molecule type" value="Genomic_DNA"/>
</dbReference>
<name>A0A1H3BZ84_THIRO</name>
<proteinExistence type="predicted"/>
<organism evidence="1 2">
    <name type="scientific">Thiocapsa roseopersicina</name>
    <dbReference type="NCBI Taxonomy" id="1058"/>
    <lineage>
        <taxon>Bacteria</taxon>
        <taxon>Pseudomonadati</taxon>
        <taxon>Pseudomonadota</taxon>
        <taxon>Gammaproteobacteria</taxon>
        <taxon>Chromatiales</taxon>
        <taxon>Chromatiaceae</taxon>
        <taxon>Thiocapsa</taxon>
    </lineage>
</organism>
<reference evidence="2" key="1">
    <citation type="submission" date="2016-10" db="EMBL/GenBank/DDBJ databases">
        <authorList>
            <person name="Varghese N."/>
            <person name="Submissions S."/>
        </authorList>
    </citation>
    <scope>NUCLEOTIDE SEQUENCE [LARGE SCALE GENOMIC DNA]</scope>
    <source>
        <strain evidence="2">DSM 217</strain>
    </source>
</reference>
<sequence>MTRPAEIDALEGSLTFQRLARMSHTFPLDATDAEDLKTAISVCALHLIEAIDRNRIVFRDDEDNAMLHGLLLASFETLADGRFSTWTRQAAVN</sequence>
<dbReference type="OrthoDB" id="9948774at2"/>
<dbReference type="STRING" id="1058.SAMN05421783_12843"/>
<dbReference type="Proteomes" id="UP000198816">
    <property type="component" value="Unassembled WGS sequence"/>
</dbReference>
<evidence type="ECO:0000313" key="2">
    <source>
        <dbReference type="Proteomes" id="UP000198816"/>
    </source>
</evidence>
<dbReference type="RefSeq" id="WP_093037059.1">
    <property type="nucleotide sequence ID" value="NZ_FNNZ01000028.1"/>
</dbReference>
<dbReference type="AlphaFoldDB" id="A0A1H3BZ84"/>
<keyword evidence="2" id="KW-1185">Reference proteome</keyword>
<evidence type="ECO:0000313" key="1">
    <source>
        <dbReference type="EMBL" id="SDX47085.1"/>
    </source>
</evidence>
<accession>A0A1H3BZ84</accession>
<protein>
    <submittedName>
        <fullName evidence="1">Uncharacterized protein</fullName>
    </submittedName>
</protein>
<gene>
    <name evidence="1" type="ORF">SAMN05421783_12843</name>
</gene>